<accession>A0A1C7N0N1</accession>
<proteinExistence type="predicted"/>
<comment type="caution">
    <text evidence="1">The sequence shown here is derived from an EMBL/GenBank/DDBJ whole genome shotgun (WGS) entry which is preliminary data.</text>
</comment>
<evidence type="ECO:0000313" key="2">
    <source>
        <dbReference type="Proteomes" id="UP000093000"/>
    </source>
</evidence>
<dbReference type="EMBL" id="LUGH01000823">
    <property type="protein sequence ID" value="OBZ82632.1"/>
    <property type="molecule type" value="Genomic_DNA"/>
</dbReference>
<dbReference type="Proteomes" id="UP000093000">
    <property type="component" value="Unassembled WGS sequence"/>
</dbReference>
<keyword evidence="2" id="KW-1185">Reference proteome</keyword>
<reference evidence="1 2" key="1">
    <citation type="submission" date="2016-03" db="EMBL/GenBank/DDBJ databases">
        <title>Choanephora cucurbitarum.</title>
        <authorList>
            <person name="Min B."/>
            <person name="Park H."/>
            <person name="Park J.-H."/>
            <person name="Shin H.-D."/>
            <person name="Choi I.-G."/>
        </authorList>
    </citation>
    <scope>NUCLEOTIDE SEQUENCE [LARGE SCALE GENOMIC DNA]</scope>
    <source>
        <strain evidence="1 2">KUS-F28377</strain>
    </source>
</reference>
<gene>
    <name evidence="1" type="ORF">A0J61_09317</name>
</gene>
<name>A0A1C7N0N1_9FUNG</name>
<dbReference type="AlphaFoldDB" id="A0A1C7N0N1"/>
<protein>
    <submittedName>
        <fullName evidence="1">Uncharacterized protein</fullName>
    </submittedName>
</protein>
<dbReference type="InParanoid" id="A0A1C7N0N1"/>
<evidence type="ECO:0000313" key="1">
    <source>
        <dbReference type="EMBL" id="OBZ82632.1"/>
    </source>
</evidence>
<sequence length="78" mass="8759">MLRHVYDAEEKTHVIASDTVTLSNLIFMHFTNQEPSITFSILKDPAIFSITLLIDKINKSILPLSKSASLFGKQIGRL</sequence>
<organism evidence="1 2">
    <name type="scientific">Choanephora cucurbitarum</name>
    <dbReference type="NCBI Taxonomy" id="101091"/>
    <lineage>
        <taxon>Eukaryota</taxon>
        <taxon>Fungi</taxon>
        <taxon>Fungi incertae sedis</taxon>
        <taxon>Mucoromycota</taxon>
        <taxon>Mucoromycotina</taxon>
        <taxon>Mucoromycetes</taxon>
        <taxon>Mucorales</taxon>
        <taxon>Mucorineae</taxon>
        <taxon>Choanephoraceae</taxon>
        <taxon>Choanephoroideae</taxon>
        <taxon>Choanephora</taxon>
    </lineage>
</organism>